<keyword evidence="1" id="KW-0880">Kelch repeat</keyword>
<comment type="caution">
    <text evidence="5">The sequence shown here is derived from an EMBL/GenBank/DDBJ whole genome shotgun (WGS) entry which is preliminary data.</text>
</comment>
<feature type="signal peptide" evidence="3">
    <location>
        <begin position="1"/>
        <end position="22"/>
    </location>
</feature>
<dbReference type="AlphaFoldDB" id="A0A9W4SNI8"/>
<dbReference type="Gene3D" id="2.120.10.80">
    <property type="entry name" value="Kelch-type beta propeller"/>
    <property type="match status" value="1"/>
</dbReference>
<dbReference type="InterPro" id="IPR056737">
    <property type="entry name" value="Beta-prop_ATRN-MKLN-like"/>
</dbReference>
<organism evidence="5 6">
    <name type="scientific">Funneliformis geosporum</name>
    <dbReference type="NCBI Taxonomy" id="1117311"/>
    <lineage>
        <taxon>Eukaryota</taxon>
        <taxon>Fungi</taxon>
        <taxon>Fungi incertae sedis</taxon>
        <taxon>Mucoromycota</taxon>
        <taxon>Glomeromycotina</taxon>
        <taxon>Glomeromycetes</taxon>
        <taxon>Glomerales</taxon>
        <taxon>Glomeraceae</taxon>
        <taxon>Funneliformis</taxon>
    </lineage>
</organism>
<dbReference type="EMBL" id="CAMKVN010001265">
    <property type="protein sequence ID" value="CAI2174835.1"/>
    <property type="molecule type" value="Genomic_DNA"/>
</dbReference>
<evidence type="ECO:0000256" key="1">
    <source>
        <dbReference type="ARBA" id="ARBA00022441"/>
    </source>
</evidence>
<evidence type="ECO:0000259" key="4">
    <source>
        <dbReference type="Pfam" id="PF24981"/>
    </source>
</evidence>
<evidence type="ECO:0000256" key="2">
    <source>
        <dbReference type="ARBA" id="ARBA00022737"/>
    </source>
</evidence>
<name>A0A9W4SNI8_9GLOM</name>
<feature type="chain" id="PRO_5040826108" evidence="3">
    <location>
        <begin position="23"/>
        <end position="242"/>
    </location>
</feature>
<dbReference type="PANTHER" id="PTHR46093">
    <property type="entry name" value="ACYL-COA-BINDING DOMAIN-CONTAINING PROTEIN 5"/>
    <property type="match status" value="1"/>
</dbReference>
<reference evidence="5" key="1">
    <citation type="submission" date="2022-08" db="EMBL/GenBank/DDBJ databases">
        <authorList>
            <person name="Kallberg Y."/>
            <person name="Tangrot J."/>
            <person name="Rosling A."/>
        </authorList>
    </citation>
    <scope>NUCLEOTIDE SEQUENCE</scope>
    <source>
        <strain evidence="5">Wild A</strain>
    </source>
</reference>
<proteinExistence type="predicted"/>
<keyword evidence="2" id="KW-0677">Repeat</keyword>
<evidence type="ECO:0000313" key="5">
    <source>
        <dbReference type="EMBL" id="CAI2174835.1"/>
    </source>
</evidence>
<sequence>MTCKKYVFLFFILSYLNFRVEPLKPLGRLAHSTVLVENKIYFFGGFTDGGCSNEVFYLDLSKQFNVEVPLWTNITLKTGLKFSNCWASAAITNNNNPSIYLIGGLFETTTSRLSTLAFDLKTGHLNKPLIKGKMPKQRLEFQVVADDFGNIYVFGGFLLNSLTNEMAILNTKEIRWIYSPVLNEPTPRADFTATILSSGVIVYIGGREFTNNSITIAINDIQKCYNKLPNPPKQRVFNCRYR</sequence>
<dbReference type="Pfam" id="PF24981">
    <property type="entry name" value="Beta-prop_ATRN-LZTR1"/>
    <property type="match status" value="1"/>
</dbReference>
<accession>A0A9W4SNI8</accession>
<gene>
    <name evidence="5" type="ORF">FWILDA_LOCUS6791</name>
</gene>
<dbReference type="SUPFAM" id="SSF117281">
    <property type="entry name" value="Kelch motif"/>
    <property type="match status" value="1"/>
</dbReference>
<keyword evidence="3" id="KW-0732">Signal</keyword>
<evidence type="ECO:0000313" key="6">
    <source>
        <dbReference type="Proteomes" id="UP001153678"/>
    </source>
</evidence>
<dbReference type="Proteomes" id="UP001153678">
    <property type="component" value="Unassembled WGS sequence"/>
</dbReference>
<keyword evidence="6" id="KW-1185">Reference proteome</keyword>
<feature type="domain" description="Attractin/MKLN-like beta-propeller" evidence="4">
    <location>
        <begin position="24"/>
        <end position="226"/>
    </location>
</feature>
<dbReference type="InterPro" id="IPR015915">
    <property type="entry name" value="Kelch-typ_b-propeller"/>
</dbReference>
<evidence type="ECO:0000256" key="3">
    <source>
        <dbReference type="SAM" id="SignalP"/>
    </source>
</evidence>
<protein>
    <submittedName>
        <fullName evidence="5">11568_t:CDS:1</fullName>
    </submittedName>
</protein>
<dbReference type="OrthoDB" id="432528at2759"/>
<dbReference type="PANTHER" id="PTHR46093:SF18">
    <property type="entry name" value="FIBRONECTIN TYPE-III DOMAIN-CONTAINING PROTEIN"/>
    <property type="match status" value="1"/>
</dbReference>